<evidence type="ECO:0000256" key="3">
    <source>
        <dbReference type="ARBA" id="ARBA00022679"/>
    </source>
</evidence>
<dbReference type="PANTHER" id="PTHR43289">
    <property type="entry name" value="MITOGEN-ACTIVATED PROTEIN KINASE KINASE KINASE 20-RELATED"/>
    <property type="match status" value="1"/>
</dbReference>
<dbReference type="AlphaFoldDB" id="A0A4Y3KYQ4"/>
<keyword evidence="4 7" id="KW-0547">Nucleotide-binding</keyword>
<feature type="compositionally biased region" description="Low complexity" evidence="8">
    <location>
        <begin position="371"/>
        <end position="391"/>
    </location>
</feature>
<reference evidence="11" key="1">
    <citation type="submission" date="2019-06" db="EMBL/GenBank/DDBJ databases">
        <title>Whole genome shotgun sequence of Cellulomonas cellasea NBRC 3753.</title>
        <authorList>
            <person name="Hosoyama A."/>
            <person name="Uohara A."/>
            <person name="Ohji S."/>
            <person name="Ichikawa N."/>
        </authorList>
    </citation>
    <scope>NUCLEOTIDE SEQUENCE [LARGE SCALE GENOMIC DNA]</scope>
    <source>
        <strain evidence="11">NBRC 3753</strain>
    </source>
</reference>
<feature type="binding site" evidence="7">
    <location>
        <position position="45"/>
    </location>
    <ligand>
        <name>ATP</name>
        <dbReference type="ChEBI" id="CHEBI:30616"/>
    </ligand>
</feature>
<organism evidence="11 12">
    <name type="scientific">Cellulomonas cellasea</name>
    <dbReference type="NCBI Taxonomy" id="43670"/>
    <lineage>
        <taxon>Bacteria</taxon>
        <taxon>Bacillati</taxon>
        <taxon>Actinomycetota</taxon>
        <taxon>Actinomycetes</taxon>
        <taxon>Micrococcales</taxon>
        <taxon>Cellulomonadaceae</taxon>
        <taxon>Cellulomonas</taxon>
    </lineage>
</organism>
<keyword evidence="3" id="KW-0808">Transferase</keyword>
<keyword evidence="9" id="KW-0472">Membrane</keyword>
<feature type="region of interest" description="Disordered" evidence="8">
    <location>
        <begin position="292"/>
        <end position="395"/>
    </location>
</feature>
<evidence type="ECO:0000256" key="1">
    <source>
        <dbReference type="ARBA" id="ARBA00012513"/>
    </source>
</evidence>
<dbReference type="CDD" id="cd14014">
    <property type="entry name" value="STKc_PknB_like"/>
    <property type="match status" value="1"/>
</dbReference>
<protein>
    <recommendedName>
        <fullName evidence="1">non-specific serine/threonine protein kinase</fullName>
        <ecNumber evidence="1">2.7.11.1</ecNumber>
    </recommendedName>
</protein>
<evidence type="ECO:0000259" key="10">
    <source>
        <dbReference type="PROSITE" id="PS50011"/>
    </source>
</evidence>
<dbReference type="Gene3D" id="3.30.200.20">
    <property type="entry name" value="Phosphorylase Kinase, domain 1"/>
    <property type="match status" value="1"/>
</dbReference>
<dbReference type="PROSITE" id="PS00108">
    <property type="entry name" value="PROTEIN_KINASE_ST"/>
    <property type="match status" value="1"/>
</dbReference>
<dbReference type="Pfam" id="PF00069">
    <property type="entry name" value="Pkinase"/>
    <property type="match status" value="1"/>
</dbReference>
<evidence type="ECO:0000256" key="2">
    <source>
        <dbReference type="ARBA" id="ARBA00022527"/>
    </source>
</evidence>
<dbReference type="EC" id="2.7.11.1" evidence="1"/>
<dbReference type="InterPro" id="IPR000719">
    <property type="entry name" value="Prot_kinase_dom"/>
</dbReference>
<feature type="domain" description="Protein kinase" evidence="10">
    <location>
        <begin position="16"/>
        <end position="279"/>
    </location>
</feature>
<dbReference type="EMBL" id="BJLR01000030">
    <property type="protein sequence ID" value="GEA89272.1"/>
    <property type="molecule type" value="Genomic_DNA"/>
</dbReference>
<evidence type="ECO:0000256" key="6">
    <source>
        <dbReference type="ARBA" id="ARBA00022840"/>
    </source>
</evidence>
<keyword evidence="2" id="KW-0723">Serine/threonine-protein kinase</keyword>
<dbReference type="InterPro" id="IPR011009">
    <property type="entry name" value="Kinase-like_dom_sf"/>
</dbReference>
<dbReference type="PROSITE" id="PS50011">
    <property type="entry name" value="PROTEIN_KINASE_DOM"/>
    <property type="match status" value="1"/>
</dbReference>
<dbReference type="SMART" id="SM00220">
    <property type="entry name" value="S_TKc"/>
    <property type="match status" value="1"/>
</dbReference>
<gene>
    <name evidence="11" type="ORF">CCE01nite_32210</name>
</gene>
<evidence type="ECO:0000256" key="5">
    <source>
        <dbReference type="ARBA" id="ARBA00022777"/>
    </source>
</evidence>
<dbReference type="InterPro" id="IPR008271">
    <property type="entry name" value="Ser/Thr_kinase_AS"/>
</dbReference>
<dbReference type="GO" id="GO:0004674">
    <property type="term" value="F:protein serine/threonine kinase activity"/>
    <property type="evidence" value="ECO:0007669"/>
    <property type="project" value="UniProtKB-KW"/>
</dbReference>
<evidence type="ECO:0000256" key="7">
    <source>
        <dbReference type="PROSITE-ProRule" id="PRU10141"/>
    </source>
</evidence>
<keyword evidence="6 7" id="KW-0067">ATP-binding</keyword>
<comment type="caution">
    <text evidence="11">The sequence shown here is derived from an EMBL/GenBank/DDBJ whole genome shotgun (WGS) entry which is preliminary data.</text>
</comment>
<dbReference type="InterPro" id="IPR017441">
    <property type="entry name" value="Protein_kinase_ATP_BS"/>
</dbReference>
<keyword evidence="9" id="KW-0812">Transmembrane</keyword>
<evidence type="ECO:0000313" key="11">
    <source>
        <dbReference type="EMBL" id="GEA89272.1"/>
    </source>
</evidence>
<keyword evidence="12" id="KW-1185">Reference proteome</keyword>
<evidence type="ECO:0000313" key="12">
    <source>
        <dbReference type="Proteomes" id="UP000317046"/>
    </source>
</evidence>
<evidence type="ECO:0000256" key="8">
    <source>
        <dbReference type="SAM" id="MobiDB-lite"/>
    </source>
</evidence>
<dbReference type="Proteomes" id="UP000317046">
    <property type="component" value="Unassembled WGS sequence"/>
</dbReference>
<dbReference type="RefSeq" id="WP_141372671.1">
    <property type="nucleotide sequence ID" value="NZ_BJLR01000030.1"/>
</dbReference>
<evidence type="ECO:0000256" key="4">
    <source>
        <dbReference type="ARBA" id="ARBA00022741"/>
    </source>
</evidence>
<dbReference type="SUPFAM" id="SSF56112">
    <property type="entry name" value="Protein kinase-like (PK-like)"/>
    <property type="match status" value="1"/>
</dbReference>
<dbReference type="PROSITE" id="PS00107">
    <property type="entry name" value="PROTEIN_KINASE_ATP"/>
    <property type="match status" value="1"/>
</dbReference>
<keyword evidence="9" id="KW-1133">Transmembrane helix</keyword>
<accession>A0A4Y3KYQ4</accession>
<dbReference type="Gene3D" id="1.10.510.10">
    <property type="entry name" value="Transferase(Phosphotransferase) domain 1"/>
    <property type="match status" value="1"/>
</dbReference>
<evidence type="ECO:0000256" key="9">
    <source>
        <dbReference type="SAM" id="Phobius"/>
    </source>
</evidence>
<dbReference type="GO" id="GO:0005524">
    <property type="term" value="F:ATP binding"/>
    <property type="evidence" value="ECO:0007669"/>
    <property type="project" value="UniProtKB-UniRule"/>
</dbReference>
<dbReference type="PANTHER" id="PTHR43289:SF6">
    <property type="entry name" value="SERINE_THREONINE-PROTEIN KINASE NEKL-3"/>
    <property type="match status" value="1"/>
</dbReference>
<keyword evidence="5" id="KW-0418">Kinase</keyword>
<proteinExistence type="predicted"/>
<sequence>MTARRVASAPPRIAGHRFVRVLGLGGFADVFLYEQDMPRRSVAVKVLLAGSLDDDLRVRFQTEANLMAQLSHHPSIVTIFHADIAVDGRPYLVMEYCSGPALAERYRVERISVAEALRIGVRLGSAVETAHRAGILHRDIKPANVLTTDFGWPALTDFGIAATTGAGAGVAIGMSIPWSPPELLAERPTGDARSDVYSLAATVYSLLAGRTPFEVPGGANGAADLVARIERAPVPPTGRQDVPASLDAVLARAMSRSPAGRHPSAVALARSLQQVEAELGFAVTPLDLTDEARVPAAGTGRDVGGAGEDEDGDDRTRLRPVVSIDPSGPRPAPTTRRSLRAGEDDGTRLRPVTSVSPDPAPAGTVAHRLRAAAGPQPSSPAAPAATSAPAAGRRVRADELGTETAAREILIPQPDPEPAGRGRLVAGLVSGGVVVAALVVVVALTLGDPGSRTVTQDPTGFAPPASGVAAAVPAPADLTGVRQPDGAVVFTWTNPEPADGDLYLWGVRAATGEAELELVDEPTVTVPAAAATGSPVCVEVSIVRADRGASARAAEGCAP</sequence>
<feature type="transmembrane region" description="Helical" evidence="9">
    <location>
        <begin position="424"/>
        <end position="446"/>
    </location>
</feature>
<name>A0A4Y3KYQ4_9CELL</name>